<evidence type="ECO:0000313" key="2">
    <source>
        <dbReference type="Proteomes" id="UP000198211"/>
    </source>
</evidence>
<protein>
    <submittedName>
        <fullName evidence="1">Uncharacterized protein</fullName>
    </submittedName>
</protein>
<comment type="caution">
    <text evidence="1">The sequence shown here is derived from an EMBL/GenBank/DDBJ whole genome shotgun (WGS) entry which is preliminary data.</text>
</comment>
<dbReference type="Proteomes" id="UP000198211">
    <property type="component" value="Unassembled WGS sequence"/>
</dbReference>
<name>A0A225VWV7_9STRA</name>
<gene>
    <name evidence="1" type="ORF">PHMEG_00017295</name>
</gene>
<proteinExistence type="predicted"/>
<evidence type="ECO:0000313" key="1">
    <source>
        <dbReference type="EMBL" id="OWZ09926.1"/>
    </source>
</evidence>
<dbReference type="AlphaFoldDB" id="A0A225VWV7"/>
<sequence>MVLSAGSVYKHIPCGTIDLVTERSRHLWRDISIARNDSSTLWVAMSGHVRKPNTAPNGHSLLTYPCQATHGIYRLLKEDVGSCADFIIRKPEMRSARCGQNMDI</sequence>
<organism evidence="1 2">
    <name type="scientific">Phytophthora megakarya</name>
    <dbReference type="NCBI Taxonomy" id="4795"/>
    <lineage>
        <taxon>Eukaryota</taxon>
        <taxon>Sar</taxon>
        <taxon>Stramenopiles</taxon>
        <taxon>Oomycota</taxon>
        <taxon>Peronosporomycetes</taxon>
        <taxon>Peronosporales</taxon>
        <taxon>Peronosporaceae</taxon>
        <taxon>Phytophthora</taxon>
    </lineage>
</organism>
<reference evidence="2" key="1">
    <citation type="submission" date="2017-03" db="EMBL/GenBank/DDBJ databases">
        <title>Phytopthora megakarya and P. palmivora, two closely related causual agents of cacao black pod achieved similar genome size and gene model numbers by different mechanisms.</title>
        <authorList>
            <person name="Ali S."/>
            <person name="Shao J."/>
            <person name="Larry D.J."/>
            <person name="Kronmiller B."/>
            <person name="Shen D."/>
            <person name="Strem M.D."/>
            <person name="Melnick R.L."/>
            <person name="Guiltinan M.J."/>
            <person name="Tyler B.M."/>
            <person name="Meinhardt L.W."/>
            <person name="Bailey B.A."/>
        </authorList>
    </citation>
    <scope>NUCLEOTIDE SEQUENCE [LARGE SCALE GENOMIC DNA]</scope>
    <source>
        <strain evidence="2">zdho120</strain>
    </source>
</reference>
<accession>A0A225VWV7</accession>
<dbReference type="EMBL" id="NBNE01002620">
    <property type="protein sequence ID" value="OWZ09926.1"/>
    <property type="molecule type" value="Genomic_DNA"/>
</dbReference>
<keyword evidence="2" id="KW-1185">Reference proteome</keyword>